<comment type="subcellular location">
    <subcellularLocation>
        <location evidence="1">Cell membrane</location>
        <topology evidence="1">Multi-pass membrane protein</topology>
    </subcellularLocation>
</comment>
<feature type="transmembrane region" description="Helical" evidence="6">
    <location>
        <begin position="207"/>
        <end position="227"/>
    </location>
</feature>
<dbReference type="Proteomes" id="UP000183952">
    <property type="component" value="Unassembled WGS sequence"/>
</dbReference>
<dbReference type="Pfam" id="PF02653">
    <property type="entry name" value="BPD_transp_2"/>
    <property type="match status" value="1"/>
</dbReference>
<accession>A0A1M6MDN0</accession>
<evidence type="ECO:0000256" key="6">
    <source>
        <dbReference type="SAM" id="Phobius"/>
    </source>
</evidence>
<dbReference type="InterPro" id="IPR001851">
    <property type="entry name" value="ABC_transp_permease"/>
</dbReference>
<feature type="transmembrane region" description="Helical" evidence="6">
    <location>
        <begin position="9"/>
        <end position="26"/>
    </location>
</feature>
<feature type="transmembrane region" description="Helical" evidence="6">
    <location>
        <begin position="265"/>
        <end position="284"/>
    </location>
</feature>
<reference evidence="7 8" key="1">
    <citation type="submission" date="2016-11" db="EMBL/GenBank/DDBJ databases">
        <authorList>
            <person name="Jaros S."/>
            <person name="Januszkiewicz K."/>
            <person name="Wedrychowicz H."/>
        </authorList>
    </citation>
    <scope>NUCLEOTIDE SEQUENCE [LARGE SCALE GENOMIC DNA]</scope>
    <source>
        <strain evidence="7 8">DSM 3090</strain>
    </source>
</reference>
<evidence type="ECO:0000256" key="3">
    <source>
        <dbReference type="ARBA" id="ARBA00022692"/>
    </source>
</evidence>
<feature type="transmembrane region" description="Helical" evidence="6">
    <location>
        <begin position="239"/>
        <end position="259"/>
    </location>
</feature>
<keyword evidence="4 6" id="KW-1133">Transmembrane helix</keyword>
<keyword evidence="3 6" id="KW-0812">Transmembrane</keyword>
<protein>
    <submittedName>
        <fullName evidence="7">Putative ABC transport system permease protein</fullName>
    </submittedName>
</protein>
<sequence>MIIGTLEQGLIFALVVIGVYITYRILDFPDLSVDGTFPLGAAVGAICLNRGMNPFLALLMAFLAGCVGGGMTAFLHVKLKISSLLSGILVMIALYSINLRIMGKSNIQFFAFDKVFDHGTFLNGVSGAIINKLVIVFIFVLIVKVLMDLFLKTKLGFLLKFVGDNETLVTTLGVNKDTIKTMGLMLSNGIVALGGALQSQYGGFADVTMGTGVVVTALAAVIIGEVMCKLFKRAKGTTIAITGAVVYKIVEVAALRIKVLEASDFKLITAIIVIVVLGINNTNFTLFKKKQPFKAAEGQLDGKQGEMIASSR</sequence>
<evidence type="ECO:0000256" key="5">
    <source>
        <dbReference type="ARBA" id="ARBA00023136"/>
    </source>
</evidence>
<dbReference type="PANTHER" id="PTHR32196">
    <property type="entry name" value="ABC TRANSPORTER PERMEASE PROTEIN YPHD-RELATED-RELATED"/>
    <property type="match status" value="1"/>
</dbReference>
<proteinExistence type="predicted"/>
<keyword evidence="2" id="KW-1003">Cell membrane</keyword>
<feature type="transmembrane region" description="Helical" evidence="6">
    <location>
        <begin position="84"/>
        <end position="101"/>
    </location>
</feature>
<gene>
    <name evidence="7" type="ORF">SAMN02745248_01013</name>
</gene>
<dbReference type="GO" id="GO:0022857">
    <property type="term" value="F:transmembrane transporter activity"/>
    <property type="evidence" value="ECO:0007669"/>
    <property type="project" value="InterPro"/>
</dbReference>
<evidence type="ECO:0000313" key="7">
    <source>
        <dbReference type="EMBL" id="SHJ81572.1"/>
    </source>
</evidence>
<dbReference type="EMBL" id="FRAD01000007">
    <property type="protein sequence ID" value="SHJ81572.1"/>
    <property type="molecule type" value="Genomic_DNA"/>
</dbReference>
<dbReference type="PANTHER" id="PTHR32196:SF69">
    <property type="entry name" value="BRANCHED-CHAIN AMINO ACID TRANSPORT SYSTEM, PERMEASE PROTEIN"/>
    <property type="match status" value="1"/>
</dbReference>
<evidence type="ECO:0000256" key="4">
    <source>
        <dbReference type="ARBA" id="ARBA00022989"/>
    </source>
</evidence>
<evidence type="ECO:0000256" key="1">
    <source>
        <dbReference type="ARBA" id="ARBA00004651"/>
    </source>
</evidence>
<evidence type="ECO:0000313" key="8">
    <source>
        <dbReference type="Proteomes" id="UP000183952"/>
    </source>
</evidence>
<dbReference type="STRING" id="1121331.SAMN02745248_01013"/>
<keyword evidence="8" id="KW-1185">Reference proteome</keyword>
<name>A0A1M6MDN0_9CLOT</name>
<keyword evidence="5 6" id="KW-0472">Membrane</keyword>
<evidence type="ECO:0000256" key="2">
    <source>
        <dbReference type="ARBA" id="ARBA00022475"/>
    </source>
</evidence>
<dbReference type="OrthoDB" id="9778389at2"/>
<dbReference type="RefSeq" id="WP_072903028.1">
    <property type="nucleotide sequence ID" value="NZ_FRAD01000007.1"/>
</dbReference>
<feature type="transmembrane region" description="Helical" evidence="6">
    <location>
        <begin position="55"/>
        <end position="77"/>
    </location>
</feature>
<dbReference type="AlphaFoldDB" id="A0A1M6MDN0"/>
<organism evidence="7 8">
    <name type="scientific">Hathewaya proteolytica DSM 3090</name>
    <dbReference type="NCBI Taxonomy" id="1121331"/>
    <lineage>
        <taxon>Bacteria</taxon>
        <taxon>Bacillati</taxon>
        <taxon>Bacillota</taxon>
        <taxon>Clostridia</taxon>
        <taxon>Eubacteriales</taxon>
        <taxon>Clostridiaceae</taxon>
        <taxon>Hathewaya</taxon>
    </lineage>
</organism>
<dbReference type="GO" id="GO:0005886">
    <property type="term" value="C:plasma membrane"/>
    <property type="evidence" value="ECO:0007669"/>
    <property type="project" value="UniProtKB-SubCell"/>
</dbReference>
<feature type="transmembrane region" description="Helical" evidence="6">
    <location>
        <begin position="121"/>
        <end position="146"/>
    </location>
</feature>
<dbReference type="CDD" id="cd06574">
    <property type="entry name" value="TM_PBP1_branched-chain-AA_like"/>
    <property type="match status" value="1"/>
</dbReference>